<dbReference type="AlphaFoldDB" id="A0A0D0DWQ2"/>
<gene>
    <name evidence="2" type="ORF">PAXRUDRAFT_14464</name>
</gene>
<keyword evidence="3" id="KW-1185">Reference proteome</keyword>
<protein>
    <submittedName>
        <fullName evidence="2">Uncharacterized protein</fullName>
    </submittedName>
</protein>
<evidence type="ECO:0000313" key="2">
    <source>
        <dbReference type="EMBL" id="KIK86890.1"/>
    </source>
</evidence>
<organism evidence="2 3">
    <name type="scientific">Paxillus rubicundulus Ve08.2h10</name>
    <dbReference type="NCBI Taxonomy" id="930991"/>
    <lineage>
        <taxon>Eukaryota</taxon>
        <taxon>Fungi</taxon>
        <taxon>Dikarya</taxon>
        <taxon>Basidiomycota</taxon>
        <taxon>Agaricomycotina</taxon>
        <taxon>Agaricomycetes</taxon>
        <taxon>Agaricomycetidae</taxon>
        <taxon>Boletales</taxon>
        <taxon>Paxilineae</taxon>
        <taxon>Paxillaceae</taxon>
        <taxon>Paxillus</taxon>
    </lineage>
</organism>
<evidence type="ECO:0000313" key="3">
    <source>
        <dbReference type="Proteomes" id="UP000054538"/>
    </source>
</evidence>
<reference evidence="2 3" key="1">
    <citation type="submission" date="2014-04" db="EMBL/GenBank/DDBJ databases">
        <authorList>
            <consortium name="DOE Joint Genome Institute"/>
            <person name="Kuo A."/>
            <person name="Kohler A."/>
            <person name="Jargeat P."/>
            <person name="Nagy L.G."/>
            <person name="Floudas D."/>
            <person name="Copeland A."/>
            <person name="Barry K.W."/>
            <person name="Cichocki N."/>
            <person name="Veneault-Fourrey C."/>
            <person name="LaButti K."/>
            <person name="Lindquist E.A."/>
            <person name="Lipzen A."/>
            <person name="Lundell T."/>
            <person name="Morin E."/>
            <person name="Murat C."/>
            <person name="Sun H."/>
            <person name="Tunlid A."/>
            <person name="Henrissat B."/>
            <person name="Grigoriev I.V."/>
            <person name="Hibbett D.S."/>
            <person name="Martin F."/>
            <person name="Nordberg H.P."/>
            <person name="Cantor M.N."/>
            <person name="Hua S.X."/>
        </authorList>
    </citation>
    <scope>NUCLEOTIDE SEQUENCE [LARGE SCALE GENOMIC DNA]</scope>
    <source>
        <strain evidence="2 3">Ve08.2h10</strain>
    </source>
</reference>
<feature type="compositionally biased region" description="Acidic residues" evidence="1">
    <location>
        <begin position="144"/>
        <end position="156"/>
    </location>
</feature>
<proteinExistence type="predicted"/>
<dbReference type="Proteomes" id="UP000054538">
    <property type="component" value="Unassembled WGS sequence"/>
</dbReference>
<reference evidence="3" key="2">
    <citation type="submission" date="2015-01" db="EMBL/GenBank/DDBJ databases">
        <title>Evolutionary Origins and Diversification of the Mycorrhizal Mutualists.</title>
        <authorList>
            <consortium name="DOE Joint Genome Institute"/>
            <consortium name="Mycorrhizal Genomics Consortium"/>
            <person name="Kohler A."/>
            <person name="Kuo A."/>
            <person name="Nagy L.G."/>
            <person name="Floudas D."/>
            <person name="Copeland A."/>
            <person name="Barry K.W."/>
            <person name="Cichocki N."/>
            <person name="Veneault-Fourrey C."/>
            <person name="LaButti K."/>
            <person name="Lindquist E.A."/>
            <person name="Lipzen A."/>
            <person name="Lundell T."/>
            <person name="Morin E."/>
            <person name="Murat C."/>
            <person name="Riley R."/>
            <person name="Ohm R."/>
            <person name="Sun H."/>
            <person name="Tunlid A."/>
            <person name="Henrissat B."/>
            <person name="Grigoriev I.V."/>
            <person name="Hibbett D.S."/>
            <person name="Martin F."/>
        </authorList>
    </citation>
    <scope>NUCLEOTIDE SEQUENCE [LARGE SCALE GENOMIC DNA]</scope>
    <source>
        <strain evidence="3">Ve08.2h10</strain>
    </source>
</reference>
<name>A0A0D0DWQ2_9AGAM</name>
<dbReference type="InParanoid" id="A0A0D0DWQ2"/>
<accession>A0A0D0DWQ2</accession>
<dbReference type="OrthoDB" id="2681472at2759"/>
<sequence>MLSPSPPPSDTGGHNTVFTISLTVYSITKKTVKNKSTTKEEKSIKTKELSFAINDSETNYIDFLHVALAKHNQGLFKITEAKCYPFKYTIGIKWKASDAMGVDNGGDYKEIAKKIDDERPTTIKIFIDMKDIEKLPRRKKAMANEDEQNSSDEEQHEEAGEATLSTPPNINSFDIAHKVPVLDPAQKASQPVTVPTPTTDINALMSVLLLQTLSKSGLILVNETPAVTPPTPVTPTLSSSHHGSELSLLIQTPTQLFRFLKHAKKHLGVSNATSFEAALHLQDIGPDISLM</sequence>
<evidence type="ECO:0000256" key="1">
    <source>
        <dbReference type="SAM" id="MobiDB-lite"/>
    </source>
</evidence>
<feature type="region of interest" description="Disordered" evidence="1">
    <location>
        <begin position="140"/>
        <end position="169"/>
    </location>
</feature>
<dbReference type="HOGENOM" id="CLU_033557_1_0_1"/>
<dbReference type="EMBL" id="KN825552">
    <property type="protein sequence ID" value="KIK86890.1"/>
    <property type="molecule type" value="Genomic_DNA"/>
</dbReference>